<accession>A0A0E9PF20</accession>
<sequence length="39" mass="4490">MILTSELASNPSILQPVDKIVRYFLDESFITTEKYGLRT</sequence>
<name>A0A0E9PF20_ANGAN</name>
<reference evidence="1" key="1">
    <citation type="submission" date="2014-11" db="EMBL/GenBank/DDBJ databases">
        <authorList>
            <person name="Amaro Gonzalez C."/>
        </authorList>
    </citation>
    <scope>NUCLEOTIDE SEQUENCE</scope>
</reference>
<dbReference type="AlphaFoldDB" id="A0A0E9PF20"/>
<evidence type="ECO:0000313" key="1">
    <source>
        <dbReference type="EMBL" id="JAH03139.1"/>
    </source>
</evidence>
<organism evidence="1">
    <name type="scientific">Anguilla anguilla</name>
    <name type="common">European freshwater eel</name>
    <name type="synonym">Muraena anguilla</name>
    <dbReference type="NCBI Taxonomy" id="7936"/>
    <lineage>
        <taxon>Eukaryota</taxon>
        <taxon>Metazoa</taxon>
        <taxon>Chordata</taxon>
        <taxon>Craniata</taxon>
        <taxon>Vertebrata</taxon>
        <taxon>Euteleostomi</taxon>
        <taxon>Actinopterygii</taxon>
        <taxon>Neopterygii</taxon>
        <taxon>Teleostei</taxon>
        <taxon>Anguilliformes</taxon>
        <taxon>Anguillidae</taxon>
        <taxon>Anguilla</taxon>
    </lineage>
</organism>
<dbReference type="EMBL" id="GBXM01105438">
    <property type="protein sequence ID" value="JAH03139.1"/>
    <property type="molecule type" value="Transcribed_RNA"/>
</dbReference>
<proteinExistence type="predicted"/>
<protein>
    <submittedName>
        <fullName evidence="1">Uncharacterized protein</fullName>
    </submittedName>
</protein>
<reference evidence="1" key="2">
    <citation type="journal article" date="2015" name="Fish Shellfish Immunol.">
        <title>Early steps in the European eel (Anguilla anguilla)-Vibrio vulnificus interaction in the gills: Role of the RtxA13 toxin.</title>
        <authorList>
            <person name="Callol A."/>
            <person name="Pajuelo D."/>
            <person name="Ebbesson L."/>
            <person name="Teles M."/>
            <person name="MacKenzie S."/>
            <person name="Amaro C."/>
        </authorList>
    </citation>
    <scope>NUCLEOTIDE SEQUENCE</scope>
</reference>